<name>A0A6J5R7P1_9CAUD</name>
<sequence length="96" mass="10919">MTELYRNYNISYDPPPVPIRSCDYQFAHVDYDGPPDERCGTAPSFEEAKRQIDEIIADESFPISQSASLAMSSAIHFAADMKRRSDLQMLEEKESP</sequence>
<accession>A0A6J5R7P1</accession>
<reference evidence="1" key="1">
    <citation type="submission" date="2020-05" db="EMBL/GenBank/DDBJ databases">
        <authorList>
            <person name="Chiriac C."/>
            <person name="Salcher M."/>
            <person name="Ghai R."/>
            <person name="Kavagutti S V."/>
        </authorList>
    </citation>
    <scope>NUCLEOTIDE SEQUENCE</scope>
</reference>
<evidence type="ECO:0000313" key="1">
    <source>
        <dbReference type="EMBL" id="CAB4191822.1"/>
    </source>
</evidence>
<proteinExistence type="predicted"/>
<protein>
    <submittedName>
        <fullName evidence="1">Uncharacterized protein</fullName>
    </submittedName>
</protein>
<organism evidence="1">
    <name type="scientific">uncultured Caudovirales phage</name>
    <dbReference type="NCBI Taxonomy" id="2100421"/>
    <lineage>
        <taxon>Viruses</taxon>
        <taxon>Duplodnaviria</taxon>
        <taxon>Heunggongvirae</taxon>
        <taxon>Uroviricota</taxon>
        <taxon>Caudoviricetes</taxon>
        <taxon>Peduoviridae</taxon>
        <taxon>Maltschvirus</taxon>
        <taxon>Maltschvirus maltsch</taxon>
    </lineage>
</organism>
<dbReference type="EMBL" id="LR797178">
    <property type="protein sequence ID" value="CAB4191822.1"/>
    <property type="molecule type" value="Genomic_DNA"/>
</dbReference>
<gene>
    <name evidence="1" type="ORF">UFOVP1229_157</name>
</gene>